<evidence type="ECO:0000313" key="3">
    <source>
        <dbReference type="Proteomes" id="UP001177023"/>
    </source>
</evidence>
<feature type="non-terminal residue" evidence="2">
    <location>
        <position position="98"/>
    </location>
</feature>
<sequence>MAASEGSDLVRTDSTAASECSTIDVYTACSYHPSSPMGRTSQCPTARSASLTDVEESAFTTDEEESSCSDDTPMQQGAAGRRRKVQGGPTDKSSRDGP</sequence>
<dbReference type="EMBL" id="CATQJA010002629">
    <property type="protein sequence ID" value="CAJ0574328.1"/>
    <property type="molecule type" value="Genomic_DNA"/>
</dbReference>
<reference evidence="2" key="1">
    <citation type="submission" date="2023-06" db="EMBL/GenBank/DDBJ databases">
        <authorList>
            <person name="Delattre M."/>
        </authorList>
    </citation>
    <scope>NUCLEOTIDE SEQUENCE</scope>
    <source>
        <strain evidence="2">AF72</strain>
    </source>
</reference>
<proteinExistence type="predicted"/>
<evidence type="ECO:0000313" key="2">
    <source>
        <dbReference type="EMBL" id="CAJ0574328.1"/>
    </source>
</evidence>
<feature type="compositionally biased region" description="Acidic residues" evidence="1">
    <location>
        <begin position="53"/>
        <end position="68"/>
    </location>
</feature>
<feature type="compositionally biased region" description="Polar residues" evidence="1">
    <location>
        <begin position="37"/>
        <end position="51"/>
    </location>
</feature>
<organism evidence="2 3">
    <name type="scientific">Mesorhabditis spiculigera</name>
    <dbReference type="NCBI Taxonomy" id="96644"/>
    <lineage>
        <taxon>Eukaryota</taxon>
        <taxon>Metazoa</taxon>
        <taxon>Ecdysozoa</taxon>
        <taxon>Nematoda</taxon>
        <taxon>Chromadorea</taxon>
        <taxon>Rhabditida</taxon>
        <taxon>Rhabditina</taxon>
        <taxon>Rhabditomorpha</taxon>
        <taxon>Rhabditoidea</taxon>
        <taxon>Rhabditidae</taxon>
        <taxon>Mesorhabditinae</taxon>
        <taxon>Mesorhabditis</taxon>
    </lineage>
</organism>
<gene>
    <name evidence="2" type="ORF">MSPICULIGERA_LOCUS12664</name>
</gene>
<accession>A0AA36CT11</accession>
<keyword evidence="3" id="KW-1185">Reference proteome</keyword>
<dbReference type="AlphaFoldDB" id="A0AA36CT11"/>
<protein>
    <submittedName>
        <fullName evidence="2">Uncharacterized protein</fullName>
    </submittedName>
</protein>
<comment type="caution">
    <text evidence="2">The sequence shown here is derived from an EMBL/GenBank/DDBJ whole genome shotgun (WGS) entry which is preliminary data.</text>
</comment>
<evidence type="ECO:0000256" key="1">
    <source>
        <dbReference type="SAM" id="MobiDB-lite"/>
    </source>
</evidence>
<feature type="region of interest" description="Disordered" evidence="1">
    <location>
        <begin position="32"/>
        <end position="98"/>
    </location>
</feature>
<dbReference type="Proteomes" id="UP001177023">
    <property type="component" value="Unassembled WGS sequence"/>
</dbReference>
<name>A0AA36CT11_9BILA</name>